<dbReference type="AlphaFoldDB" id="A0A0E9Q4J7"/>
<evidence type="ECO:0000313" key="1">
    <source>
        <dbReference type="EMBL" id="JAH11796.1"/>
    </source>
</evidence>
<sequence>MFSTLCASSGAKYCLKSFT</sequence>
<dbReference type="EMBL" id="GBXM01096781">
    <property type="protein sequence ID" value="JAH11796.1"/>
    <property type="molecule type" value="Transcribed_RNA"/>
</dbReference>
<organism evidence="1">
    <name type="scientific">Anguilla anguilla</name>
    <name type="common">European freshwater eel</name>
    <name type="synonym">Muraena anguilla</name>
    <dbReference type="NCBI Taxonomy" id="7936"/>
    <lineage>
        <taxon>Eukaryota</taxon>
        <taxon>Metazoa</taxon>
        <taxon>Chordata</taxon>
        <taxon>Craniata</taxon>
        <taxon>Vertebrata</taxon>
        <taxon>Euteleostomi</taxon>
        <taxon>Actinopterygii</taxon>
        <taxon>Neopterygii</taxon>
        <taxon>Teleostei</taxon>
        <taxon>Anguilliformes</taxon>
        <taxon>Anguillidae</taxon>
        <taxon>Anguilla</taxon>
    </lineage>
</organism>
<reference evidence="1" key="2">
    <citation type="journal article" date="2015" name="Fish Shellfish Immunol.">
        <title>Early steps in the European eel (Anguilla anguilla)-Vibrio vulnificus interaction in the gills: Role of the RtxA13 toxin.</title>
        <authorList>
            <person name="Callol A."/>
            <person name="Pajuelo D."/>
            <person name="Ebbesson L."/>
            <person name="Teles M."/>
            <person name="MacKenzie S."/>
            <person name="Amaro C."/>
        </authorList>
    </citation>
    <scope>NUCLEOTIDE SEQUENCE</scope>
</reference>
<name>A0A0E9Q4J7_ANGAN</name>
<protein>
    <submittedName>
        <fullName evidence="1">Uncharacterized protein</fullName>
    </submittedName>
</protein>
<reference evidence="1" key="1">
    <citation type="submission" date="2014-11" db="EMBL/GenBank/DDBJ databases">
        <authorList>
            <person name="Amaro Gonzalez C."/>
        </authorList>
    </citation>
    <scope>NUCLEOTIDE SEQUENCE</scope>
</reference>
<accession>A0A0E9Q4J7</accession>
<proteinExistence type="predicted"/>